<feature type="domain" description="BPL/LPL catalytic" evidence="7">
    <location>
        <begin position="1"/>
        <end position="184"/>
    </location>
</feature>
<dbReference type="InterPro" id="IPR004143">
    <property type="entry name" value="BPL_LPL_catalytic"/>
</dbReference>
<dbReference type="InterPro" id="IPR003142">
    <property type="entry name" value="BPL_C"/>
</dbReference>
<dbReference type="GO" id="GO:0016874">
    <property type="term" value="F:ligase activity"/>
    <property type="evidence" value="ECO:0007669"/>
    <property type="project" value="UniProtKB-KW"/>
</dbReference>
<evidence type="ECO:0000256" key="5">
    <source>
        <dbReference type="ARBA" id="ARBA00024227"/>
    </source>
</evidence>
<organism evidence="8 9">
    <name type="scientific">Candidatus Bealeia paramacronuclearis</name>
    <dbReference type="NCBI Taxonomy" id="1921001"/>
    <lineage>
        <taxon>Bacteria</taxon>
        <taxon>Pseudomonadati</taxon>
        <taxon>Pseudomonadota</taxon>
        <taxon>Alphaproteobacteria</taxon>
        <taxon>Holosporales</taxon>
        <taxon>Holosporaceae</taxon>
        <taxon>Candidatus Bealeia</taxon>
    </lineage>
</organism>
<comment type="catalytic activity">
    <reaction evidence="6">
        <text>biotin + L-lysyl-[protein] + ATP = N(6)-biotinyl-L-lysyl-[protein] + AMP + diphosphate + H(+)</text>
        <dbReference type="Rhea" id="RHEA:11756"/>
        <dbReference type="Rhea" id="RHEA-COMP:9752"/>
        <dbReference type="Rhea" id="RHEA-COMP:10505"/>
        <dbReference type="ChEBI" id="CHEBI:15378"/>
        <dbReference type="ChEBI" id="CHEBI:29969"/>
        <dbReference type="ChEBI" id="CHEBI:30616"/>
        <dbReference type="ChEBI" id="CHEBI:33019"/>
        <dbReference type="ChEBI" id="CHEBI:57586"/>
        <dbReference type="ChEBI" id="CHEBI:83144"/>
        <dbReference type="ChEBI" id="CHEBI:456215"/>
        <dbReference type="EC" id="6.3.4.15"/>
    </reaction>
</comment>
<evidence type="ECO:0000256" key="6">
    <source>
        <dbReference type="ARBA" id="ARBA00047846"/>
    </source>
</evidence>
<dbReference type="Pfam" id="PF02237">
    <property type="entry name" value="BPL_C"/>
    <property type="match status" value="1"/>
</dbReference>
<keyword evidence="4" id="KW-0092">Biotin</keyword>
<evidence type="ECO:0000256" key="1">
    <source>
        <dbReference type="ARBA" id="ARBA00022598"/>
    </source>
</evidence>
<dbReference type="CDD" id="cd16442">
    <property type="entry name" value="BPL"/>
    <property type="match status" value="1"/>
</dbReference>
<evidence type="ECO:0000313" key="8">
    <source>
        <dbReference type="EMBL" id="WVX67223.1"/>
    </source>
</evidence>
<proteinExistence type="predicted"/>
<dbReference type="SUPFAM" id="SSF50037">
    <property type="entry name" value="C-terminal domain of transcriptional repressors"/>
    <property type="match status" value="1"/>
</dbReference>
<evidence type="ECO:0000259" key="7">
    <source>
        <dbReference type="PROSITE" id="PS51733"/>
    </source>
</evidence>
<name>A0ABZ2C4E0_9PROT</name>
<dbReference type="Proteomes" id="UP001330434">
    <property type="component" value="Chromosome"/>
</dbReference>
<keyword evidence="3" id="KW-0067">ATP-binding</keyword>
<sequence length="258" mass="28278">MKSQELSPGVSLYIFDELETTMVEARKRAQTGASQGTTVVALKQTQGRGRLGRTWISEPGNLYMTTLLKPALEMKDAGKISLIVGLALKNVLESYVKDSEVQLKWPNDVLIKGQKVAGILLEMIPGVEEGSFILLVGIGVNVSHYPENVRYPATSLASLGVSLDPTQLIQPIVTTLLKMTENFVSDPQFNWKKDWMASAYGLERAILLTHDSGKIVAQGIYQGIDHNGSLVIQDDTGNMCAYYVGDVVFQKVPLKTSF</sequence>
<dbReference type="PROSITE" id="PS51733">
    <property type="entry name" value="BPL_LPL_CATALYTIC"/>
    <property type="match status" value="1"/>
</dbReference>
<dbReference type="PANTHER" id="PTHR12835">
    <property type="entry name" value="BIOTIN PROTEIN LIGASE"/>
    <property type="match status" value="1"/>
</dbReference>
<dbReference type="Gene3D" id="3.30.930.10">
    <property type="entry name" value="Bira Bifunctional Protein, Domain 2"/>
    <property type="match status" value="1"/>
</dbReference>
<evidence type="ECO:0000256" key="2">
    <source>
        <dbReference type="ARBA" id="ARBA00022741"/>
    </source>
</evidence>
<protein>
    <recommendedName>
        <fullName evidence="5">biotin--[biotin carboxyl-carrier protein] ligase</fullName>
        <ecNumber evidence="5">6.3.4.15</ecNumber>
    </recommendedName>
</protein>
<dbReference type="InterPro" id="IPR045864">
    <property type="entry name" value="aa-tRNA-synth_II/BPL/LPL"/>
</dbReference>
<dbReference type="EC" id="6.3.4.15" evidence="5"/>
<dbReference type="Pfam" id="PF03099">
    <property type="entry name" value="BPL_LplA_LipB"/>
    <property type="match status" value="1"/>
</dbReference>
<evidence type="ECO:0000256" key="3">
    <source>
        <dbReference type="ARBA" id="ARBA00022840"/>
    </source>
</evidence>
<dbReference type="RefSeq" id="WP_331256002.1">
    <property type="nucleotide sequence ID" value="NZ_CP133270.1"/>
</dbReference>
<gene>
    <name evidence="8" type="ORF">Bealeia1_01421</name>
</gene>
<evidence type="ECO:0000313" key="9">
    <source>
        <dbReference type="Proteomes" id="UP001330434"/>
    </source>
</evidence>
<accession>A0ABZ2C4E0</accession>
<dbReference type="PANTHER" id="PTHR12835:SF5">
    <property type="entry name" value="BIOTIN--PROTEIN LIGASE"/>
    <property type="match status" value="1"/>
</dbReference>
<dbReference type="NCBIfam" id="TIGR00121">
    <property type="entry name" value="birA_ligase"/>
    <property type="match status" value="1"/>
</dbReference>
<keyword evidence="1 8" id="KW-0436">Ligase</keyword>
<reference evidence="8 9" key="1">
    <citation type="journal article" date="2024" name="Environ. Microbiol.">
        <title>Novel evolutionary insights on the interactions of the Holosporales (Alphaproteobacteria) with eukaryotic hosts from comparative genomics.</title>
        <authorList>
            <person name="Giovannini M."/>
            <person name="Petroni G."/>
            <person name="Castelli M."/>
        </authorList>
    </citation>
    <scope>NUCLEOTIDE SEQUENCE [LARGE SCALE GENOMIC DNA]</scope>
    <source>
        <strain evidence="8 9">US_Bl 15I1</strain>
    </source>
</reference>
<dbReference type="SUPFAM" id="SSF55681">
    <property type="entry name" value="Class II aaRS and biotin synthetases"/>
    <property type="match status" value="1"/>
</dbReference>
<keyword evidence="2" id="KW-0547">Nucleotide-binding</keyword>
<dbReference type="Gene3D" id="2.30.30.100">
    <property type="match status" value="1"/>
</dbReference>
<dbReference type="InterPro" id="IPR004408">
    <property type="entry name" value="Biotin_CoA_COase_ligase"/>
</dbReference>
<dbReference type="EMBL" id="CP133270">
    <property type="protein sequence ID" value="WVX67223.1"/>
    <property type="molecule type" value="Genomic_DNA"/>
</dbReference>
<keyword evidence="9" id="KW-1185">Reference proteome</keyword>
<dbReference type="InterPro" id="IPR008988">
    <property type="entry name" value="Transcriptional_repressor_C"/>
</dbReference>
<evidence type="ECO:0000256" key="4">
    <source>
        <dbReference type="ARBA" id="ARBA00023267"/>
    </source>
</evidence>